<sequence>MTIRSTVLTACVALGLLIGAGCAAPLRTTVTPFRPPESYPSSTRIEGLVLAVDPVDTEEHSTRVFGTDLRTAEVLPLHLIARNTGSHEFEINAAQIFGMTAGGEFAGAYTLHQASQRVRESSIGTTAATGLAVGALAGAAAGAAIGGAAGGGEGAATGAAVGGAVGGVGGVAEGTSDTITSRFKRELAAQDFGDRVIAPGNIEHGFVYLTWQPYTSVRIKVFDITTNKVHEVQLPITIRRP</sequence>
<dbReference type="EMBL" id="CABIKM010000015">
    <property type="protein sequence ID" value="VUZ84670.1"/>
    <property type="molecule type" value="Genomic_DNA"/>
</dbReference>
<evidence type="ECO:0008006" key="4">
    <source>
        <dbReference type="Google" id="ProtNLM"/>
    </source>
</evidence>
<reference evidence="2 3" key="1">
    <citation type="submission" date="2019-07" db="EMBL/GenBank/DDBJ databases">
        <authorList>
            <person name="Cremers G."/>
        </authorList>
    </citation>
    <scope>NUCLEOTIDE SEQUENCE [LARGE SCALE GENOMIC DNA]</scope>
</reference>
<proteinExistence type="predicted"/>
<feature type="signal peptide" evidence="1">
    <location>
        <begin position="1"/>
        <end position="23"/>
    </location>
</feature>
<dbReference type="Proteomes" id="UP000334340">
    <property type="component" value="Unassembled WGS sequence"/>
</dbReference>
<evidence type="ECO:0000313" key="3">
    <source>
        <dbReference type="Proteomes" id="UP000334340"/>
    </source>
</evidence>
<dbReference type="PROSITE" id="PS51257">
    <property type="entry name" value="PROKAR_LIPOPROTEIN"/>
    <property type="match status" value="1"/>
</dbReference>
<evidence type="ECO:0000313" key="2">
    <source>
        <dbReference type="EMBL" id="VUZ84670.1"/>
    </source>
</evidence>
<organism evidence="2 3">
    <name type="scientific">Candidatus Methylomirabilis lanthanidiphila</name>
    <dbReference type="NCBI Taxonomy" id="2211376"/>
    <lineage>
        <taxon>Bacteria</taxon>
        <taxon>Candidatus Methylomirabilota</taxon>
        <taxon>Candidatus Methylomirabilia</taxon>
        <taxon>Candidatus Methylomirabilales</taxon>
        <taxon>Candidatus Methylomirabilaceae</taxon>
        <taxon>Candidatus Methylomirabilis</taxon>
    </lineage>
</organism>
<protein>
    <recommendedName>
        <fullName evidence="4">Lipoprotein</fullName>
    </recommendedName>
</protein>
<dbReference type="AlphaFoldDB" id="A0A564ZH54"/>
<name>A0A564ZH54_9BACT</name>
<feature type="chain" id="PRO_5022115814" description="Lipoprotein" evidence="1">
    <location>
        <begin position="24"/>
        <end position="241"/>
    </location>
</feature>
<gene>
    <name evidence="2" type="ORF">MELA_01044</name>
</gene>
<accession>A0A564ZH54</accession>
<keyword evidence="3" id="KW-1185">Reference proteome</keyword>
<keyword evidence="1" id="KW-0732">Signal</keyword>
<evidence type="ECO:0000256" key="1">
    <source>
        <dbReference type="SAM" id="SignalP"/>
    </source>
</evidence>